<reference evidence="1 2" key="1">
    <citation type="submission" date="2017-11" db="EMBL/GenBank/DDBJ databases">
        <title>Bacillus camelliae sp. nov., isolated from pu'er tea.</title>
        <authorList>
            <person name="Niu L."/>
        </authorList>
    </citation>
    <scope>NUCLEOTIDE SEQUENCE [LARGE SCALE GENOMIC DNA]</scope>
    <source>
        <strain evidence="1 2">7578-1</strain>
    </source>
</reference>
<dbReference type="EMBL" id="PIQO01000005">
    <property type="protein sequence ID" value="PKR85372.1"/>
    <property type="molecule type" value="Genomic_DNA"/>
</dbReference>
<sequence>MQNNLAFNIPIYTQDNSTFPKPVNEKYDYWSPLILEKSDTIEIHCWNDEIDIIEDINTLSLNTFEMFQEDNITIFKGKKTFALSNYLLNDYTNNMGEFKWFTVNLDIGPTTPLHSH</sequence>
<keyword evidence="2" id="KW-1185">Reference proteome</keyword>
<dbReference type="RefSeq" id="WP_101353927.1">
    <property type="nucleotide sequence ID" value="NZ_PIQO01000005.1"/>
</dbReference>
<gene>
    <name evidence="1" type="ORF">CWO92_09280</name>
</gene>
<proteinExistence type="predicted"/>
<protein>
    <submittedName>
        <fullName evidence="1">Uncharacterized protein</fullName>
    </submittedName>
</protein>
<comment type="caution">
    <text evidence="1">The sequence shown here is derived from an EMBL/GenBank/DDBJ whole genome shotgun (WGS) entry which is preliminary data.</text>
</comment>
<accession>A0A2N3LL47</accession>
<name>A0A2N3LL47_9BACI</name>
<evidence type="ECO:0000313" key="2">
    <source>
        <dbReference type="Proteomes" id="UP000233440"/>
    </source>
</evidence>
<organism evidence="1 2">
    <name type="scientific">Heyndrickxia camelliae</name>
    <dbReference type="NCBI Taxonomy" id="1707093"/>
    <lineage>
        <taxon>Bacteria</taxon>
        <taxon>Bacillati</taxon>
        <taxon>Bacillota</taxon>
        <taxon>Bacilli</taxon>
        <taxon>Bacillales</taxon>
        <taxon>Bacillaceae</taxon>
        <taxon>Heyndrickxia</taxon>
    </lineage>
</organism>
<dbReference type="Proteomes" id="UP000233440">
    <property type="component" value="Unassembled WGS sequence"/>
</dbReference>
<dbReference type="OrthoDB" id="2058201at2"/>
<dbReference type="AlphaFoldDB" id="A0A2N3LL47"/>
<evidence type="ECO:0000313" key="1">
    <source>
        <dbReference type="EMBL" id="PKR85372.1"/>
    </source>
</evidence>